<gene>
    <name evidence="7" type="primary">106087064</name>
</gene>
<comment type="similarity">
    <text evidence="2">Belongs to the UTP14 family.</text>
</comment>
<dbReference type="PANTHER" id="PTHR14150:SF12">
    <property type="entry name" value="U3 SMALL NUCLEOLAR RNA-ASSOCIATED PROTEIN 14 HOMOLOG A"/>
    <property type="match status" value="1"/>
</dbReference>
<dbReference type="OrthoDB" id="277439at2759"/>
<proteinExistence type="inferred from homology"/>
<feature type="compositionally biased region" description="Basic residues" evidence="6">
    <location>
        <begin position="436"/>
        <end position="445"/>
    </location>
</feature>
<feature type="coiled-coil region" evidence="5">
    <location>
        <begin position="159"/>
        <end position="186"/>
    </location>
</feature>
<keyword evidence="5" id="KW-0175">Coiled coil</keyword>
<evidence type="ECO:0000256" key="5">
    <source>
        <dbReference type="SAM" id="Coils"/>
    </source>
</evidence>
<dbReference type="GO" id="GO:0032040">
    <property type="term" value="C:small-subunit processome"/>
    <property type="evidence" value="ECO:0007669"/>
    <property type="project" value="InterPro"/>
</dbReference>
<dbReference type="EnsemblMetazoa" id="SCAU010710-RA">
    <property type="protein sequence ID" value="SCAU010710-PA"/>
    <property type="gene ID" value="SCAU010710"/>
</dbReference>
<evidence type="ECO:0000256" key="1">
    <source>
        <dbReference type="ARBA" id="ARBA00004604"/>
    </source>
</evidence>
<dbReference type="AlphaFoldDB" id="A0A1I8PSK9"/>
<evidence type="ECO:0000256" key="3">
    <source>
        <dbReference type="ARBA" id="ARBA00022553"/>
    </source>
</evidence>
<dbReference type="InterPro" id="IPR006709">
    <property type="entry name" value="SSU_processome_Utp14"/>
</dbReference>
<feature type="region of interest" description="Disordered" evidence="6">
    <location>
        <begin position="321"/>
        <end position="370"/>
    </location>
</feature>
<accession>A0A1I8PSK9</accession>
<dbReference type="STRING" id="35570.A0A1I8PSK9"/>
<protein>
    <recommendedName>
        <fullName evidence="9">U3 small nucleolar RNA-associated protein 14 homolog A</fullName>
    </recommendedName>
</protein>
<feature type="region of interest" description="Disordered" evidence="6">
    <location>
        <begin position="398"/>
        <end position="454"/>
    </location>
</feature>
<dbReference type="PANTHER" id="PTHR14150">
    <property type="entry name" value="U3 SMALL NUCLEOLAR RNA-ASSOCIATED PROTEIN 14"/>
    <property type="match status" value="1"/>
</dbReference>
<comment type="subcellular location">
    <subcellularLocation>
        <location evidence="1">Nucleus</location>
        <location evidence="1">Nucleolus</location>
    </subcellularLocation>
</comment>
<sequence length="798" mass="92025">MSDDEEQINPKSHKQLLQAISSLGKTQHIRKSTRDEPKLVQDEFQLVKGTAVVSKPKAQPVGLNDIVQVLQGTKKHLDTGKELKKAATSKKVLDKPLEKPAAERIKRTIGYEDVKTKLAKWDAVVTSNRAAETQVFPLKSETVYLNTSLYRKPLKHSFKTDLMVQMEELENKYAKIKREHMGDMQDPAELQKREQELLQKKMTKEELIAKRKELAYLKMREAQKSIKARMQSKIKSKKYHKLLKKQKMQEQIKQFELLQKTNPEAAMEKLNALEKSRVLERANLRHKNTGTWAKNLQIRAKYDKDVRKDLAEQLQVSRQLTQKIKEDDSDEDGNKTLNKPEEQEDEGDYDPFNPWTTVGKRETHISKEQDEHTNWRKYWLERNDNEKMLEEYKRLLEEEENEDANAEESYNEKEENSLDHNKSSEQSKNKLENKAKSKSNKRSKTHTIPTKIADKKQKFENGWLVEEIDPNAVKSLDDIFDAQEDAIREKLQKKLEIINEKGKKLAKGKKIYKKSSGIKEHDPLQNLKDLSFKKAATRPLIDEELTNVLDEENRDTVTKLNETLEKSLKSKDVDSNMETKVNSNADSIDPNKLAAVKLKQNAIGFGAVSEAIGDVDIDDDDEDHNRTEQQMTIAQAFEDDDIVADFSHDKTKDSELKDAEIQLSMPGWGSWAGAGISKEKAERRNKRLLLKLAPEEKRKDENKEGVYINEGVNKKLRNHLVSDIPFPFTSLKDYEASIRAPIGRNYVTETAFRMLTRPSVITQKGKVIEPMDESELVKKPRKLRNPVDIRIAQMAKAK</sequence>
<dbReference type="KEGG" id="scac:106087064"/>
<keyword evidence="4" id="KW-0539">Nucleus</keyword>
<dbReference type="VEuPathDB" id="VectorBase:SCAU010710"/>
<feature type="compositionally biased region" description="Basic and acidic residues" evidence="6">
    <location>
        <begin position="332"/>
        <end position="341"/>
    </location>
</feature>
<keyword evidence="3" id="KW-0597">Phosphoprotein</keyword>
<evidence type="ECO:0008006" key="9">
    <source>
        <dbReference type="Google" id="ProtNLM"/>
    </source>
</evidence>
<evidence type="ECO:0000313" key="7">
    <source>
        <dbReference type="EnsemblMetazoa" id="SCAU010710-PA"/>
    </source>
</evidence>
<dbReference type="GO" id="GO:0006364">
    <property type="term" value="P:rRNA processing"/>
    <property type="evidence" value="ECO:0007669"/>
    <property type="project" value="InterPro"/>
</dbReference>
<feature type="compositionally biased region" description="Basic and acidic residues" evidence="6">
    <location>
        <begin position="410"/>
        <end position="435"/>
    </location>
</feature>
<organism evidence="7 8">
    <name type="scientific">Stomoxys calcitrans</name>
    <name type="common">Stable fly</name>
    <name type="synonym">Conops calcitrans</name>
    <dbReference type="NCBI Taxonomy" id="35570"/>
    <lineage>
        <taxon>Eukaryota</taxon>
        <taxon>Metazoa</taxon>
        <taxon>Ecdysozoa</taxon>
        <taxon>Arthropoda</taxon>
        <taxon>Hexapoda</taxon>
        <taxon>Insecta</taxon>
        <taxon>Pterygota</taxon>
        <taxon>Neoptera</taxon>
        <taxon>Endopterygota</taxon>
        <taxon>Diptera</taxon>
        <taxon>Brachycera</taxon>
        <taxon>Muscomorpha</taxon>
        <taxon>Muscoidea</taxon>
        <taxon>Muscidae</taxon>
        <taxon>Stomoxys</taxon>
    </lineage>
</organism>
<reference evidence="7" key="1">
    <citation type="submission" date="2020-05" db="UniProtKB">
        <authorList>
            <consortium name="EnsemblMetazoa"/>
        </authorList>
    </citation>
    <scope>IDENTIFICATION</scope>
    <source>
        <strain evidence="7">USDA</strain>
    </source>
</reference>
<keyword evidence="8" id="KW-1185">Reference proteome</keyword>
<evidence type="ECO:0000256" key="4">
    <source>
        <dbReference type="ARBA" id="ARBA00023242"/>
    </source>
</evidence>
<evidence type="ECO:0000313" key="8">
    <source>
        <dbReference type="Proteomes" id="UP000095300"/>
    </source>
</evidence>
<dbReference type="Proteomes" id="UP000095300">
    <property type="component" value="Unassembled WGS sequence"/>
</dbReference>
<evidence type="ECO:0000256" key="2">
    <source>
        <dbReference type="ARBA" id="ARBA00007774"/>
    </source>
</evidence>
<feature type="compositionally biased region" description="Basic and acidic residues" evidence="6">
    <location>
        <begin position="359"/>
        <end position="370"/>
    </location>
</feature>
<name>A0A1I8PSK9_STOCA</name>
<dbReference type="Pfam" id="PF04615">
    <property type="entry name" value="Utp14"/>
    <property type="match status" value="1"/>
</dbReference>
<evidence type="ECO:0000256" key="6">
    <source>
        <dbReference type="SAM" id="MobiDB-lite"/>
    </source>
</evidence>